<keyword evidence="1" id="KW-0723">Serine/threonine-protein kinase</keyword>
<dbReference type="PANTHER" id="PTHR45646:SF11">
    <property type="entry name" value="SERINE_THREONINE-PROTEIN KINASE DOA"/>
    <property type="match status" value="1"/>
</dbReference>
<dbReference type="GO" id="GO:0005524">
    <property type="term" value="F:ATP binding"/>
    <property type="evidence" value="ECO:0007669"/>
    <property type="project" value="UniProtKB-KW"/>
</dbReference>
<keyword evidence="8" id="KW-1185">Reference proteome</keyword>
<proteinExistence type="predicted"/>
<sequence length="441" mass="49709">MSAMRLFRPFLSPRWSLYPSSLYPPSLYPSSLCPSSLHQSALISRFTMASPKDSKNPVALLPPREFPSSGFEVINPSRMVEEEQLPFYNHQDYYPMRIGELLNLATAQARLYGYAVISGMLSKVHVNTLKYNQELKVFQHLAGVTMEHSGRANIRQLKDLFQLKSCNGIHDVFVMTPLGMSLRTLQEMQKDSIFQQILVTRALDQVLIGVNFLHEANVIHTDLHSDNLLIAITNDSILAKVEDDEIRKPSARKQVNGNIIYVSRYMLGGAGPLIISDLGQARIGNKHAGNAMPIPYRAPEVILNMEWGDAVDIWSIGLLAWDLLERESLFRIYDSKSEEQNDAYHLATMTALLGPPPPEFLNRSEETSKYWDKDGRWNGPVPLPTEKTLQCLAKSLEGDDKDNFLSFVQCLLCWLPEVRLTAGQAYYHPWLRGTTLSAGGD</sequence>
<evidence type="ECO:0000313" key="7">
    <source>
        <dbReference type="EMBL" id="TVY91363.1"/>
    </source>
</evidence>
<evidence type="ECO:0000259" key="6">
    <source>
        <dbReference type="PROSITE" id="PS50011"/>
    </source>
</evidence>
<dbReference type="AlphaFoldDB" id="A0A559MEH0"/>
<dbReference type="PANTHER" id="PTHR45646">
    <property type="entry name" value="SERINE/THREONINE-PROTEIN KINASE DOA-RELATED"/>
    <property type="match status" value="1"/>
</dbReference>
<dbReference type="Gene3D" id="1.10.510.10">
    <property type="entry name" value="Transferase(Phosphotransferase) domain 1"/>
    <property type="match status" value="1"/>
</dbReference>
<dbReference type="PROSITE" id="PS50011">
    <property type="entry name" value="PROTEIN_KINASE_DOM"/>
    <property type="match status" value="1"/>
</dbReference>
<dbReference type="SMART" id="SM00220">
    <property type="entry name" value="S_TKc"/>
    <property type="match status" value="1"/>
</dbReference>
<comment type="caution">
    <text evidence="7">The sequence shown here is derived from an EMBL/GenBank/DDBJ whole genome shotgun (WGS) entry which is preliminary data.</text>
</comment>
<accession>A0A559MEH0</accession>
<keyword evidence="4 7" id="KW-0418">Kinase</keyword>
<dbReference type="Gene3D" id="3.30.200.20">
    <property type="entry name" value="Phosphorylase Kinase, domain 1"/>
    <property type="match status" value="1"/>
</dbReference>
<dbReference type="Pfam" id="PF00069">
    <property type="entry name" value="Pkinase"/>
    <property type="match status" value="1"/>
</dbReference>
<organism evidence="7 8">
    <name type="scientific">Lachnellula willkommii</name>
    <dbReference type="NCBI Taxonomy" id="215461"/>
    <lineage>
        <taxon>Eukaryota</taxon>
        <taxon>Fungi</taxon>
        <taxon>Dikarya</taxon>
        <taxon>Ascomycota</taxon>
        <taxon>Pezizomycotina</taxon>
        <taxon>Leotiomycetes</taxon>
        <taxon>Helotiales</taxon>
        <taxon>Lachnaceae</taxon>
        <taxon>Lachnellula</taxon>
    </lineage>
</organism>
<dbReference type="InterPro" id="IPR051175">
    <property type="entry name" value="CLK_kinases"/>
</dbReference>
<reference evidence="7 8" key="1">
    <citation type="submission" date="2018-05" db="EMBL/GenBank/DDBJ databases">
        <title>Genome sequencing and assembly of the regulated plant pathogen Lachnellula willkommii and related sister species for the development of diagnostic species identification markers.</title>
        <authorList>
            <person name="Giroux E."/>
            <person name="Bilodeau G."/>
        </authorList>
    </citation>
    <scope>NUCLEOTIDE SEQUENCE [LARGE SCALE GENOMIC DNA]</scope>
    <source>
        <strain evidence="7 8">CBS 172.35</strain>
    </source>
</reference>
<keyword evidence="2" id="KW-0808">Transferase</keyword>
<dbReference type="EMBL" id="QGML01000571">
    <property type="protein sequence ID" value="TVY91363.1"/>
    <property type="molecule type" value="Genomic_DNA"/>
</dbReference>
<evidence type="ECO:0000256" key="3">
    <source>
        <dbReference type="ARBA" id="ARBA00022741"/>
    </source>
</evidence>
<evidence type="ECO:0000256" key="5">
    <source>
        <dbReference type="ARBA" id="ARBA00022840"/>
    </source>
</evidence>
<keyword evidence="5" id="KW-0067">ATP-binding</keyword>
<dbReference type="GO" id="GO:0043484">
    <property type="term" value="P:regulation of RNA splicing"/>
    <property type="evidence" value="ECO:0007669"/>
    <property type="project" value="TreeGrafter"/>
</dbReference>
<feature type="domain" description="Protein kinase" evidence="6">
    <location>
        <begin position="60"/>
        <end position="431"/>
    </location>
</feature>
<dbReference type="GO" id="GO:0004674">
    <property type="term" value="F:protein serine/threonine kinase activity"/>
    <property type="evidence" value="ECO:0007669"/>
    <property type="project" value="UniProtKB-KW"/>
</dbReference>
<dbReference type="InterPro" id="IPR011009">
    <property type="entry name" value="Kinase-like_dom_sf"/>
</dbReference>
<dbReference type="GO" id="GO:0005634">
    <property type="term" value="C:nucleus"/>
    <property type="evidence" value="ECO:0007669"/>
    <property type="project" value="TreeGrafter"/>
</dbReference>
<evidence type="ECO:0000256" key="1">
    <source>
        <dbReference type="ARBA" id="ARBA00022527"/>
    </source>
</evidence>
<evidence type="ECO:0000313" key="8">
    <source>
        <dbReference type="Proteomes" id="UP000315522"/>
    </source>
</evidence>
<gene>
    <name evidence="7" type="primary">AFC3</name>
    <name evidence="7" type="ORF">LAWI1_G006368</name>
</gene>
<dbReference type="SUPFAM" id="SSF56112">
    <property type="entry name" value="Protein kinase-like (PK-like)"/>
    <property type="match status" value="1"/>
</dbReference>
<evidence type="ECO:0000256" key="2">
    <source>
        <dbReference type="ARBA" id="ARBA00022679"/>
    </source>
</evidence>
<evidence type="ECO:0000256" key="4">
    <source>
        <dbReference type="ARBA" id="ARBA00022777"/>
    </source>
</evidence>
<dbReference type="InterPro" id="IPR000719">
    <property type="entry name" value="Prot_kinase_dom"/>
</dbReference>
<name>A0A559MEH0_9HELO</name>
<dbReference type="Proteomes" id="UP000315522">
    <property type="component" value="Unassembled WGS sequence"/>
</dbReference>
<keyword evidence="3" id="KW-0547">Nucleotide-binding</keyword>
<protein>
    <submittedName>
        <fullName evidence="7">Serine/threonine-protein kinase</fullName>
    </submittedName>
</protein>